<dbReference type="InterPro" id="IPR019587">
    <property type="entry name" value="Polyketide_cyclase/dehydratase"/>
</dbReference>
<gene>
    <name evidence="1" type="ORF">EV645_7222</name>
</gene>
<accession>A0A4Q7W1S6</accession>
<evidence type="ECO:0000313" key="2">
    <source>
        <dbReference type="Proteomes" id="UP000292027"/>
    </source>
</evidence>
<name>A0A4Q7W1S6_9ACTN</name>
<dbReference type="Gene3D" id="3.30.530.20">
    <property type="match status" value="1"/>
</dbReference>
<dbReference type="RefSeq" id="WP_130448600.1">
    <property type="nucleotide sequence ID" value="NZ_SHKR01000017.1"/>
</dbReference>
<keyword evidence="2" id="KW-1185">Reference proteome</keyword>
<protein>
    <submittedName>
        <fullName evidence="1">Polyketide cyclase/dehydrase/lipid transport protein</fullName>
    </submittedName>
</protein>
<organism evidence="1 2">
    <name type="scientific">Kribbella rubisoli</name>
    <dbReference type="NCBI Taxonomy" id="3075929"/>
    <lineage>
        <taxon>Bacteria</taxon>
        <taxon>Bacillati</taxon>
        <taxon>Actinomycetota</taxon>
        <taxon>Actinomycetes</taxon>
        <taxon>Propionibacteriales</taxon>
        <taxon>Kribbellaceae</taxon>
        <taxon>Kribbella</taxon>
    </lineage>
</organism>
<dbReference type="Pfam" id="PF10604">
    <property type="entry name" value="Polyketide_cyc2"/>
    <property type="match status" value="1"/>
</dbReference>
<dbReference type="SUPFAM" id="SSF55961">
    <property type="entry name" value="Bet v1-like"/>
    <property type="match status" value="1"/>
</dbReference>
<comment type="caution">
    <text evidence="1">The sequence shown here is derived from an EMBL/GenBank/DDBJ whole genome shotgun (WGS) entry which is preliminary data.</text>
</comment>
<sequence>MIVIEREVAVAATPERVFDYLADFRSTEEWDPGTVRTVLLQGDGGIGTTYRNTSRFAGRETELIYEVVEFIRPDRIVLRGENRTVVAHDTMSFRVEAHITRIIYHAEFQLKGLARLAEPFFRKPFDRLGEEAEQGLRDALGKLAA</sequence>
<evidence type="ECO:0000313" key="1">
    <source>
        <dbReference type="EMBL" id="RZU03197.1"/>
    </source>
</evidence>
<dbReference type="EMBL" id="SHKR01000017">
    <property type="protein sequence ID" value="RZU03197.1"/>
    <property type="molecule type" value="Genomic_DNA"/>
</dbReference>
<dbReference type="OrthoDB" id="3371087at2"/>
<proteinExistence type="predicted"/>
<dbReference type="AlphaFoldDB" id="A0A4Q7W1S6"/>
<dbReference type="Proteomes" id="UP000292027">
    <property type="component" value="Unassembled WGS sequence"/>
</dbReference>
<reference evidence="1 2" key="1">
    <citation type="journal article" date="2015" name="Stand. Genomic Sci.">
        <title>Genomic Encyclopedia of Bacterial and Archaeal Type Strains, Phase III: the genomes of soil and plant-associated and newly described type strains.</title>
        <authorList>
            <person name="Whitman W.B."/>
            <person name="Woyke T."/>
            <person name="Klenk H.P."/>
            <person name="Zhou Y."/>
            <person name="Lilburn T.G."/>
            <person name="Beck B.J."/>
            <person name="De Vos P."/>
            <person name="Vandamme P."/>
            <person name="Eisen J.A."/>
            <person name="Garrity G."/>
            <person name="Hugenholtz P."/>
            <person name="Kyrpides N.C."/>
        </authorList>
    </citation>
    <scope>NUCLEOTIDE SEQUENCE [LARGE SCALE GENOMIC DNA]</scope>
    <source>
        <strain evidence="1 2">VKM Ac-2540</strain>
    </source>
</reference>
<dbReference type="InterPro" id="IPR023393">
    <property type="entry name" value="START-like_dom_sf"/>
</dbReference>